<evidence type="ECO:0000313" key="5">
    <source>
        <dbReference type="Proteomes" id="UP001175211"/>
    </source>
</evidence>
<dbReference type="PANTHER" id="PTHR24320:SF236">
    <property type="entry name" value="SHORT-CHAIN DEHYDROGENASE-RELATED"/>
    <property type="match status" value="1"/>
</dbReference>
<name>A0AA39NP46_ARMTA</name>
<dbReference type="InterPro" id="IPR002347">
    <property type="entry name" value="SDR_fam"/>
</dbReference>
<evidence type="ECO:0000313" key="4">
    <source>
        <dbReference type="EMBL" id="KAK0469218.1"/>
    </source>
</evidence>
<comment type="similarity">
    <text evidence="1">Belongs to the short-chain dehydrogenases/reductases (SDR) family.</text>
</comment>
<dbReference type="InterPro" id="IPR036291">
    <property type="entry name" value="NAD(P)-bd_dom_sf"/>
</dbReference>
<dbReference type="Gene3D" id="3.40.50.720">
    <property type="entry name" value="NAD(P)-binding Rossmann-like Domain"/>
    <property type="match status" value="1"/>
</dbReference>
<dbReference type="EMBL" id="JAUEPS010000001">
    <property type="protein sequence ID" value="KAK0469218.1"/>
    <property type="molecule type" value="Genomic_DNA"/>
</dbReference>
<comment type="caution">
    <text evidence="4">The sequence shown here is derived from an EMBL/GenBank/DDBJ whole genome shotgun (WGS) entry which is preliminary data.</text>
</comment>
<dbReference type="PANTHER" id="PTHR24320">
    <property type="entry name" value="RETINOL DEHYDROGENASE"/>
    <property type="match status" value="1"/>
</dbReference>
<organism evidence="4 5">
    <name type="scientific">Armillaria tabescens</name>
    <name type="common">Ringless honey mushroom</name>
    <name type="synonym">Agaricus tabescens</name>
    <dbReference type="NCBI Taxonomy" id="1929756"/>
    <lineage>
        <taxon>Eukaryota</taxon>
        <taxon>Fungi</taxon>
        <taxon>Dikarya</taxon>
        <taxon>Basidiomycota</taxon>
        <taxon>Agaricomycotina</taxon>
        <taxon>Agaricomycetes</taxon>
        <taxon>Agaricomycetidae</taxon>
        <taxon>Agaricales</taxon>
        <taxon>Marasmiineae</taxon>
        <taxon>Physalacriaceae</taxon>
        <taxon>Desarmillaria</taxon>
    </lineage>
</organism>
<dbReference type="GO" id="GO:0016491">
    <property type="term" value="F:oxidoreductase activity"/>
    <property type="evidence" value="ECO:0007669"/>
    <property type="project" value="UniProtKB-KW"/>
</dbReference>
<reference evidence="4" key="1">
    <citation type="submission" date="2023-06" db="EMBL/GenBank/DDBJ databases">
        <authorList>
            <consortium name="Lawrence Berkeley National Laboratory"/>
            <person name="Ahrendt S."/>
            <person name="Sahu N."/>
            <person name="Indic B."/>
            <person name="Wong-Bajracharya J."/>
            <person name="Merenyi Z."/>
            <person name="Ke H.-M."/>
            <person name="Monk M."/>
            <person name="Kocsube S."/>
            <person name="Drula E."/>
            <person name="Lipzen A."/>
            <person name="Balint B."/>
            <person name="Henrissat B."/>
            <person name="Andreopoulos B."/>
            <person name="Martin F.M."/>
            <person name="Harder C.B."/>
            <person name="Rigling D."/>
            <person name="Ford K.L."/>
            <person name="Foster G.D."/>
            <person name="Pangilinan J."/>
            <person name="Papanicolaou A."/>
            <person name="Barry K."/>
            <person name="LaButti K."/>
            <person name="Viragh M."/>
            <person name="Koriabine M."/>
            <person name="Yan M."/>
            <person name="Riley R."/>
            <person name="Champramary S."/>
            <person name="Plett K.L."/>
            <person name="Tsai I.J."/>
            <person name="Slot J."/>
            <person name="Sipos G."/>
            <person name="Plett J."/>
            <person name="Nagy L.G."/>
            <person name="Grigoriev I.V."/>
        </authorList>
    </citation>
    <scope>NUCLEOTIDE SEQUENCE</scope>
    <source>
        <strain evidence="4">CCBAS 213</strain>
    </source>
</reference>
<dbReference type="Pfam" id="PF00106">
    <property type="entry name" value="adh_short"/>
    <property type="match status" value="1"/>
</dbReference>
<evidence type="ECO:0000256" key="2">
    <source>
        <dbReference type="ARBA" id="ARBA00022857"/>
    </source>
</evidence>
<dbReference type="RefSeq" id="XP_060339011.1">
    <property type="nucleotide sequence ID" value="XM_060472836.1"/>
</dbReference>
<evidence type="ECO:0000256" key="3">
    <source>
        <dbReference type="ARBA" id="ARBA00023002"/>
    </source>
</evidence>
<accession>A0AA39NP46</accession>
<dbReference type="Proteomes" id="UP001175211">
    <property type="component" value="Unassembled WGS sequence"/>
</dbReference>
<dbReference type="AlphaFoldDB" id="A0AA39NP46"/>
<dbReference type="PRINTS" id="PR00081">
    <property type="entry name" value="GDHRDH"/>
</dbReference>
<evidence type="ECO:0000256" key="1">
    <source>
        <dbReference type="ARBA" id="ARBA00006484"/>
    </source>
</evidence>
<dbReference type="GeneID" id="85356384"/>
<dbReference type="SUPFAM" id="SSF51735">
    <property type="entry name" value="NAD(P)-binding Rossmann-fold domains"/>
    <property type="match status" value="1"/>
</dbReference>
<proteinExistence type="inferred from homology"/>
<keyword evidence="2" id="KW-0521">NADP</keyword>
<keyword evidence="5" id="KW-1185">Reference proteome</keyword>
<protein>
    <submittedName>
        <fullName evidence="4">NAD(P)-binding protein</fullName>
    </submittedName>
</protein>
<gene>
    <name evidence="4" type="ORF">EV420DRAFT_15354</name>
</gene>
<sequence>MSAMGNIWSLTSQMFPPKPKWSIDDIPDLTGKVVIVTGGNTGCGKETVRVLLLHGAKVYLAARSEGKAREAIEDLKKETGAEAIFLPLDLADLVSVRRGAEEFLSKEKQLHILFNNAGVMLAPMDMLTKQGYDLQFGTNVIGHFHFTNLVSPALLAAATPTEKARVITTSSSANYMGTLNFDIWTDGPARNKKATGDMYVQSKHGNVVFAVELARRYGAQNIISHSLNPGSIRTDLQRHLSPFANKMQDIFLFPVSMGALTQLWAGTSPEAGQMNGEFMIPWARLGKARKETGDPEVGKKLWEWLEAQCKDY</sequence>
<keyword evidence="3" id="KW-0560">Oxidoreductase</keyword>